<gene>
    <name evidence="1" type="ORF">SPELUC_LOCUS15703</name>
</gene>
<sequence>CIVYTWDYHTSESIWTGFKVLPILTDEVQTFKALITVHKIIRDGHPSALKEALNQTNWLDSCFRSTNGDGVRDYHRHHPEFNGNFVYEDYISLKNVDDPNEGYETINDLMNLQDQIDSFQKLVIAQFRGLSNNECRIASLVPLVEESHAIYKFLTSMLRAMHK</sequence>
<reference evidence="1" key="1">
    <citation type="submission" date="2021-06" db="EMBL/GenBank/DDBJ databases">
        <authorList>
            <person name="Kallberg Y."/>
            <person name="Tangrot J."/>
            <person name="Rosling A."/>
        </authorList>
    </citation>
    <scope>NUCLEOTIDE SEQUENCE</scope>
    <source>
        <strain evidence="1">28 12/20/2015</strain>
    </source>
</reference>
<feature type="non-terminal residue" evidence="1">
    <location>
        <position position="163"/>
    </location>
</feature>
<evidence type="ECO:0000313" key="2">
    <source>
        <dbReference type="Proteomes" id="UP000789366"/>
    </source>
</evidence>
<dbReference type="EMBL" id="CAJVPW010053332">
    <property type="protein sequence ID" value="CAG8769829.1"/>
    <property type="molecule type" value="Genomic_DNA"/>
</dbReference>
<evidence type="ECO:0000313" key="1">
    <source>
        <dbReference type="EMBL" id="CAG8769829.1"/>
    </source>
</evidence>
<accession>A0ACA9QYZ7</accession>
<proteinExistence type="predicted"/>
<protein>
    <submittedName>
        <fullName evidence="1">4828_t:CDS:1</fullName>
    </submittedName>
</protein>
<comment type="caution">
    <text evidence="1">The sequence shown here is derived from an EMBL/GenBank/DDBJ whole genome shotgun (WGS) entry which is preliminary data.</text>
</comment>
<feature type="non-terminal residue" evidence="1">
    <location>
        <position position="1"/>
    </location>
</feature>
<dbReference type="Proteomes" id="UP000789366">
    <property type="component" value="Unassembled WGS sequence"/>
</dbReference>
<organism evidence="1 2">
    <name type="scientific">Cetraspora pellucida</name>
    <dbReference type="NCBI Taxonomy" id="1433469"/>
    <lineage>
        <taxon>Eukaryota</taxon>
        <taxon>Fungi</taxon>
        <taxon>Fungi incertae sedis</taxon>
        <taxon>Mucoromycota</taxon>
        <taxon>Glomeromycotina</taxon>
        <taxon>Glomeromycetes</taxon>
        <taxon>Diversisporales</taxon>
        <taxon>Gigasporaceae</taxon>
        <taxon>Cetraspora</taxon>
    </lineage>
</organism>
<name>A0ACA9QYZ7_9GLOM</name>
<keyword evidence="2" id="KW-1185">Reference proteome</keyword>